<accession>A0A7H0EXE8</accession>
<dbReference type="SUPFAM" id="SSF143011">
    <property type="entry name" value="RelE-like"/>
    <property type="match status" value="1"/>
</dbReference>
<keyword evidence="2" id="KW-1277">Toxin-antitoxin system</keyword>
<organism evidence="3 4">
    <name type="scientific">Cylindrospermopsis curvispora GIHE-G1</name>
    <dbReference type="NCBI Taxonomy" id="2666332"/>
    <lineage>
        <taxon>Bacteria</taxon>
        <taxon>Bacillati</taxon>
        <taxon>Cyanobacteriota</taxon>
        <taxon>Cyanophyceae</taxon>
        <taxon>Nostocales</taxon>
        <taxon>Aphanizomenonaceae</taxon>
        <taxon>Cylindrospermopsis</taxon>
    </lineage>
</organism>
<evidence type="ECO:0000313" key="4">
    <source>
        <dbReference type="Proteomes" id="UP000516013"/>
    </source>
</evidence>
<dbReference type="EMBL" id="CP060822">
    <property type="protein sequence ID" value="QNP28464.1"/>
    <property type="molecule type" value="Genomic_DNA"/>
</dbReference>
<dbReference type="InterPro" id="IPR007712">
    <property type="entry name" value="RelE/ParE_toxin"/>
</dbReference>
<dbReference type="KEGG" id="ccur:IAR63_11085"/>
<comment type="similarity">
    <text evidence="1">Belongs to the RelE toxin family.</text>
</comment>
<dbReference type="Gene3D" id="3.30.2310.20">
    <property type="entry name" value="RelE-like"/>
    <property type="match status" value="1"/>
</dbReference>
<name>A0A7H0EXE8_9CYAN</name>
<dbReference type="AlphaFoldDB" id="A0A7H0EXE8"/>
<proteinExistence type="inferred from homology"/>
<dbReference type="InterPro" id="IPR035093">
    <property type="entry name" value="RelE/ParE_toxin_dom_sf"/>
</dbReference>
<evidence type="ECO:0000256" key="2">
    <source>
        <dbReference type="ARBA" id="ARBA00022649"/>
    </source>
</evidence>
<sequence>MSHINKIYTIVVPRRVQRQLDALPRDVYDRIAPRIEGLRQDPRPHGVMTMRGHENEYRIRIGDYRVRYEIDDRKLIILLVQCRHRIDVYTV</sequence>
<dbReference type="PANTHER" id="PTHR35601">
    <property type="entry name" value="TOXIN RELE"/>
    <property type="match status" value="1"/>
</dbReference>
<protein>
    <submittedName>
        <fullName evidence="3">Type II toxin-antitoxin system RelE/ParE family toxin</fullName>
    </submittedName>
</protein>
<dbReference type="Pfam" id="PF05016">
    <property type="entry name" value="ParE_toxin"/>
    <property type="match status" value="1"/>
</dbReference>
<dbReference type="RefSeq" id="WP_187705314.1">
    <property type="nucleotide sequence ID" value="NZ_CP060822.1"/>
</dbReference>
<evidence type="ECO:0000256" key="1">
    <source>
        <dbReference type="ARBA" id="ARBA00006226"/>
    </source>
</evidence>
<keyword evidence="4" id="KW-1185">Reference proteome</keyword>
<gene>
    <name evidence="3" type="ORF">IAR63_11085</name>
</gene>
<dbReference type="Proteomes" id="UP000516013">
    <property type="component" value="Chromosome"/>
</dbReference>
<dbReference type="PANTHER" id="PTHR35601:SF1">
    <property type="entry name" value="TOXIN RELE"/>
    <property type="match status" value="1"/>
</dbReference>
<evidence type="ECO:0000313" key="3">
    <source>
        <dbReference type="EMBL" id="QNP28464.1"/>
    </source>
</evidence>
<reference evidence="3 4" key="1">
    <citation type="submission" date="2020-08" db="EMBL/GenBank/DDBJ databases">
        <title>Complete genome sequence of Raphidiopsis curvispora isolated from drinking water reservoir in South Korea.</title>
        <authorList>
            <person name="Jeong J."/>
        </authorList>
    </citation>
    <scope>NUCLEOTIDE SEQUENCE [LARGE SCALE GENOMIC DNA]</scope>
    <source>
        <strain evidence="3 4">GIHE-G1</strain>
    </source>
</reference>